<evidence type="ECO:0000313" key="4">
    <source>
        <dbReference type="Proteomes" id="UP000606003"/>
    </source>
</evidence>
<gene>
    <name evidence="3" type="ORF">IC234_12195</name>
</gene>
<feature type="transmembrane region" description="Helical" evidence="1">
    <location>
        <begin position="21"/>
        <end position="46"/>
    </location>
</feature>
<feature type="transmembrane region" description="Helical" evidence="1">
    <location>
        <begin position="107"/>
        <end position="126"/>
    </location>
</feature>
<organism evidence="3 4">
    <name type="scientific">Hymenobacter armeniacus</name>
    <dbReference type="NCBI Taxonomy" id="2771358"/>
    <lineage>
        <taxon>Bacteria</taxon>
        <taxon>Pseudomonadati</taxon>
        <taxon>Bacteroidota</taxon>
        <taxon>Cytophagia</taxon>
        <taxon>Cytophagales</taxon>
        <taxon>Hymenobacteraceae</taxon>
        <taxon>Hymenobacter</taxon>
    </lineage>
</organism>
<keyword evidence="1" id="KW-1133">Transmembrane helix</keyword>
<sequence length="276" mass="28489">MSAPDALLAAVPRTASSGIRALARLGFAAIGVVYVLMGVLALLAAFGQRAGAHADKEEAVQHLQDLPAGSVLLGLIALGLLGYIAWRFTQAIRDTESKGSGAKGLAVRLWYVCSGLFYSGLALYAGKLALNGRAEKGGDSSQSLTAKVLAWPGGDWLLIVLGLVVIGIGLFQGYRAFSGRLKNDVDGQHLTAKQARLVFRAGQVGVTARGVVVAIIGYFVVQAGRQSHAGAVGSTDEAFDLLAAMGPLALGAVAAGLLAYGLYSLVQAKYPLLRGV</sequence>
<keyword evidence="4" id="KW-1185">Reference proteome</keyword>
<keyword evidence="1" id="KW-0472">Membrane</keyword>
<comment type="caution">
    <text evidence="3">The sequence shown here is derived from an EMBL/GenBank/DDBJ whole genome shotgun (WGS) entry which is preliminary data.</text>
</comment>
<feature type="domain" description="DUF1206" evidence="2">
    <location>
        <begin position="25"/>
        <end position="93"/>
    </location>
</feature>
<evidence type="ECO:0000259" key="2">
    <source>
        <dbReference type="Pfam" id="PF06724"/>
    </source>
</evidence>
<feature type="domain" description="DUF1206" evidence="2">
    <location>
        <begin position="204"/>
        <end position="270"/>
    </location>
</feature>
<reference evidence="3 4" key="1">
    <citation type="submission" date="2020-09" db="EMBL/GenBank/DDBJ databases">
        <authorList>
            <person name="Kim M.K."/>
        </authorList>
    </citation>
    <scope>NUCLEOTIDE SEQUENCE [LARGE SCALE GENOMIC DNA]</scope>
    <source>
        <strain evidence="3 4">BT189</strain>
    </source>
</reference>
<dbReference type="RefSeq" id="WP_190924962.1">
    <property type="nucleotide sequence ID" value="NZ_JACXAC010000004.1"/>
</dbReference>
<protein>
    <submittedName>
        <fullName evidence="3">DUF1206 domain-containing protein</fullName>
    </submittedName>
</protein>
<feature type="transmembrane region" description="Helical" evidence="1">
    <location>
        <begin position="241"/>
        <end position="266"/>
    </location>
</feature>
<dbReference type="EMBL" id="JACXAC010000004">
    <property type="protein sequence ID" value="MBD2722886.1"/>
    <property type="molecule type" value="Genomic_DNA"/>
</dbReference>
<feature type="transmembrane region" description="Helical" evidence="1">
    <location>
        <begin position="156"/>
        <end position="177"/>
    </location>
</feature>
<feature type="transmembrane region" description="Helical" evidence="1">
    <location>
        <begin position="197"/>
        <end position="221"/>
    </location>
</feature>
<accession>A0ABR8JSE3</accession>
<proteinExistence type="predicted"/>
<evidence type="ECO:0000256" key="1">
    <source>
        <dbReference type="SAM" id="Phobius"/>
    </source>
</evidence>
<dbReference type="InterPro" id="IPR009597">
    <property type="entry name" value="DUF1206"/>
</dbReference>
<dbReference type="Pfam" id="PF06724">
    <property type="entry name" value="DUF1206"/>
    <property type="match status" value="3"/>
</dbReference>
<dbReference type="Proteomes" id="UP000606003">
    <property type="component" value="Unassembled WGS sequence"/>
</dbReference>
<evidence type="ECO:0000313" key="3">
    <source>
        <dbReference type="EMBL" id="MBD2722886.1"/>
    </source>
</evidence>
<feature type="transmembrane region" description="Helical" evidence="1">
    <location>
        <begin position="66"/>
        <end position="86"/>
    </location>
</feature>
<feature type="domain" description="DUF1206" evidence="2">
    <location>
        <begin position="111"/>
        <end position="178"/>
    </location>
</feature>
<name>A0ABR8JSE3_9BACT</name>
<keyword evidence="1" id="KW-0812">Transmembrane</keyword>